<feature type="transmembrane region" description="Helical" evidence="1">
    <location>
        <begin position="208"/>
        <end position="230"/>
    </location>
</feature>
<feature type="transmembrane region" description="Helical" evidence="1">
    <location>
        <begin position="407"/>
        <end position="428"/>
    </location>
</feature>
<protein>
    <submittedName>
        <fullName evidence="2">Peptidase</fullName>
    </submittedName>
</protein>
<comment type="caution">
    <text evidence="2">The sequence shown here is derived from an EMBL/GenBank/DDBJ whole genome shotgun (WGS) entry which is preliminary data.</text>
</comment>
<dbReference type="InterPro" id="IPR005625">
    <property type="entry name" value="PepSY-ass_TM"/>
</dbReference>
<dbReference type="PANTHER" id="PTHR34219:SF1">
    <property type="entry name" value="PEPSY DOMAIN-CONTAINING PROTEIN"/>
    <property type="match status" value="1"/>
</dbReference>
<reference evidence="2 3" key="1">
    <citation type="submission" date="2014-03" db="EMBL/GenBank/DDBJ databases">
        <title>Draft Genome Sequences of Four Burkholderia Strains.</title>
        <authorList>
            <person name="Liu X.Y."/>
            <person name="Li C.X."/>
            <person name="Xu J.H."/>
        </authorList>
    </citation>
    <scope>NUCLEOTIDE SEQUENCE [LARGE SCALE GENOMIC DNA]</scope>
    <source>
        <strain evidence="2 3">DSM 50014</strain>
    </source>
</reference>
<evidence type="ECO:0000256" key="1">
    <source>
        <dbReference type="SAM" id="Phobius"/>
    </source>
</evidence>
<keyword evidence="1" id="KW-0812">Transmembrane</keyword>
<feature type="transmembrane region" description="Helical" evidence="1">
    <location>
        <begin position="158"/>
        <end position="179"/>
    </location>
</feature>
<keyword evidence="1" id="KW-1133">Transmembrane helix</keyword>
<dbReference type="STRING" id="60547.GCA_000751215_03366"/>
<evidence type="ECO:0000313" key="2">
    <source>
        <dbReference type="EMBL" id="KDR39699.1"/>
    </source>
</evidence>
<proteinExistence type="predicted"/>
<dbReference type="Proteomes" id="UP000027466">
    <property type="component" value="Unassembled WGS sequence"/>
</dbReference>
<feature type="transmembrane region" description="Helical" evidence="1">
    <location>
        <begin position="27"/>
        <end position="51"/>
    </location>
</feature>
<sequence length="488" mass="53186">MYVPNDNLTLAADAHASAAAHRTLWRWHFYAGLFVMPLLIVLAVTGTLYCLQPQIEPLLYRDRMVVAAEAAPRLSRETLLAKAFAGAPLGAVPTTAQIGTDPRRSAEFVFRLPSGESESVYVNPYSGALLGTLSVEHRLMKQVRNLHRALLLGKTGELLMELAGCWTLVMIGTGIALWWPGGAQKTWRKGGVWVPRLRLRGRAWWRDLHAVGGIWFAIGALFFVLSGLPWSGSWGKQFKELATSAQLGYPKGAWGEAHVHSTAPAVSATQGGHDMHAMHDNHDQHALKMDDLPLPQTPWAVGLTDVPEVPPHAPGAARVSLDSVVALAAAQGVTDDYSIALPKSQSGVYTVSYFPADPKAERTLHVDQYSGRVLSDIRYDDYGRVAQWISYGTSLHMGRYFGLANQIVCAAISMGLASMALSGFVMWWKRRPQRELGAPPRPVGRPAMRVWRGGLTVLGIVFPLMGATMLVVWISDRIAFGRTGAAGS</sequence>
<dbReference type="Pfam" id="PF03929">
    <property type="entry name" value="PepSY_TM"/>
    <property type="match status" value="1"/>
</dbReference>
<accession>A0A069PIH2</accession>
<dbReference type="EMBL" id="JFHC01000054">
    <property type="protein sequence ID" value="KDR39699.1"/>
    <property type="molecule type" value="Genomic_DNA"/>
</dbReference>
<organism evidence="2 3">
    <name type="scientific">Caballeronia glathei</name>
    <dbReference type="NCBI Taxonomy" id="60547"/>
    <lineage>
        <taxon>Bacteria</taxon>
        <taxon>Pseudomonadati</taxon>
        <taxon>Pseudomonadota</taxon>
        <taxon>Betaproteobacteria</taxon>
        <taxon>Burkholderiales</taxon>
        <taxon>Burkholderiaceae</taxon>
        <taxon>Caballeronia</taxon>
    </lineage>
</organism>
<feature type="transmembrane region" description="Helical" evidence="1">
    <location>
        <begin position="450"/>
        <end position="474"/>
    </location>
</feature>
<dbReference type="PANTHER" id="PTHR34219">
    <property type="entry name" value="IRON-REGULATED INNER MEMBRANE PROTEIN-RELATED"/>
    <property type="match status" value="1"/>
</dbReference>
<name>A0A069PIH2_9BURK</name>
<gene>
    <name evidence="2" type="ORF">BG61_30895</name>
</gene>
<dbReference type="RefSeq" id="WP_035933412.1">
    <property type="nucleotide sequence ID" value="NZ_CADFFX010000015.1"/>
</dbReference>
<keyword evidence="3" id="KW-1185">Reference proteome</keyword>
<evidence type="ECO:0000313" key="3">
    <source>
        <dbReference type="Proteomes" id="UP000027466"/>
    </source>
</evidence>
<dbReference type="AlphaFoldDB" id="A0A069PIH2"/>
<keyword evidence="1" id="KW-0472">Membrane</keyword>